<dbReference type="PANTHER" id="PTHR36852">
    <property type="entry name" value="PROTEIN GVPL 2"/>
    <property type="match status" value="1"/>
</dbReference>
<accession>A0A1H6CIW9</accession>
<dbReference type="Proteomes" id="UP000236723">
    <property type="component" value="Unassembled WGS sequence"/>
</dbReference>
<dbReference type="OrthoDB" id="3867411at2"/>
<dbReference type="GO" id="GO:0031412">
    <property type="term" value="P:gas vesicle organization"/>
    <property type="evidence" value="ECO:0007669"/>
    <property type="project" value="InterPro"/>
</dbReference>
<reference evidence="5" key="1">
    <citation type="submission" date="2016-10" db="EMBL/GenBank/DDBJ databases">
        <authorList>
            <person name="Varghese N."/>
            <person name="Submissions S."/>
        </authorList>
    </citation>
    <scope>NUCLEOTIDE SEQUENCE [LARGE SCALE GENOMIC DNA]</scope>
    <source>
        <strain evidence="5">DSM 43163</strain>
    </source>
</reference>
<dbReference type="GO" id="GO:0031411">
    <property type="term" value="C:gas vesicle"/>
    <property type="evidence" value="ECO:0007669"/>
    <property type="project" value="UniProtKB-SubCell"/>
</dbReference>
<name>A0A1H6CIW9_9ACTN</name>
<evidence type="ECO:0000313" key="5">
    <source>
        <dbReference type="Proteomes" id="UP000236723"/>
    </source>
</evidence>
<dbReference type="RefSeq" id="WP_103939773.1">
    <property type="nucleotide sequence ID" value="NZ_FNVO01000010.1"/>
</dbReference>
<dbReference type="Pfam" id="PF06386">
    <property type="entry name" value="GvpL_GvpF"/>
    <property type="match status" value="1"/>
</dbReference>
<keyword evidence="1" id="KW-0304">Gas vesicle</keyword>
<protein>
    <submittedName>
        <fullName evidence="4">Gas vesicle synthesis protein GvpL/GvpF</fullName>
    </submittedName>
</protein>
<keyword evidence="5" id="KW-1185">Reference proteome</keyword>
<evidence type="ECO:0000256" key="3">
    <source>
        <dbReference type="ARBA" id="ARBA00035643"/>
    </source>
</evidence>
<dbReference type="InterPro" id="IPR009430">
    <property type="entry name" value="GvpL/GvpF"/>
</dbReference>
<dbReference type="EMBL" id="FNVO01000010">
    <property type="protein sequence ID" value="SEG72868.1"/>
    <property type="molecule type" value="Genomic_DNA"/>
</dbReference>
<evidence type="ECO:0000256" key="2">
    <source>
        <dbReference type="ARBA" id="ARBA00035108"/>
    </source>
</evidence>
<sequence>MTTSSPQASEAVRDATSTAWYVYGIVPADVETAEEARGVDERAVEVIRYGEIAALVSEVDPQVPLGRPADLLAHQQLLDDAAAEAPVLPMRFGAVLTTEQAVVEDLLAPNHDGFAAALADLEGRVEYVVRGRYVERVILTEVIEENPEAAGLREQIRGLPEEQTRQARVRLGELIYQGIEAKRQADTQKLIQNLAPYCVANAVREPTHQLDAVHVAFLVEDAQRPEFEEAVAKAAGDGKGRADLRLQGPIAPWDFVITPGGGG</sequence>
<proteinExistence type="inferred from homology"/>
<evidence type="ECO:0000256" key="1">
    <source>
        <dbReference type="ARBA" id="ARBA00022987"/>
    </source>
</evidence>
<gene>
    <name evidence="4" type="ORF">SAMN04489712_11044</name>
</gene>
<comment type="subcellular location">
    <subcellularLocation>
        <location evidence="2">Gas vesicle</location>
    </subcellularLocation>
</comment>
<organism evidence="4 5">
    <name type="scientific">Thermomonospora echinospora</name>
    <dbReference type="NCBI Taxonomy" id="1992"/>
    <lineage>
        <taxon>Bacteria</taxon>
        <taxon>Bacillati</taxon>
        <taxon>Actinomycetota</taxon>
        <taxon>Actinomycetes</taxon>
        <taxon>Streptosporangiales</taxon>
        <taxon>Thermomonosporaceae</taxon>
        <taxon>Thermomonospora</taxon>
    </lineage>
</organism>
<evidence type="ECO:0000313" key="4">
    <source>
        <dbReference type="EMBL" id="SEG72868.1"/>
    </source>
</evidence>
<dbReference type="PANTHER" id="PTHR36852:SF1">
    <property type="entry name" value="PROTEIN GVPL 2"/>
    <property type="match status" value="1"/>
</dbReference>
<comment type="similarity">
    <text evidence="3">Belongs to the gas vesicle GvpF/GvpL family.</text>
</comment>
<dbReference type="AlphaFoldDB" id="A0A1H6CIW9"/>